<organism evidence="2">
    <name type="scientific">freshwater metagenome</name>
    <dbReference type="NCBI Taxonomy" id="449393"/>
    <lineage>
        <taxon>unclassified sequences</taxon>
        <taxon>metagenomes</taxon>
        <taxon>ecological metagenomes</taxon>
    </lineage>
</organism>
<evidence type="ECO:0000313" key="2">
    <source>
        <dbReference type="EMBL" id="CAB4603771.1"/>
    </source>
</evidence>
<accession>A0A6J6GR83</accession>
<protein>
    <submittedName>
        <fullName evidence="2">Unannotated protein</fullName>
    </submittedName>
</protein>
<dbReference type="AlphaFoldDB" id="A0A6J6GR83"/>
<reference evidence="2" key="1">
    <citation type="submission" date="2020-05" db="EMBL/GenBank/DDBJ databases">
        <authorList>
            <person name="Chiriac C."/>
            <person name="Salcher M."/>
            <person name="Ghai R."/>
            <person name="Kavagutti S V."/>
        </authorList>
    </citation>
    <scope>NUCLEOTIDE SEQUENCE</scope>
</reference>
<feature type="compositionally biased region" description="Low complexity" evidence="1">
    <location>
        <begin position="528"/>
        <end position="543"/>
    </location>
</feature>
<dbReference type="EMBL" id="CAEZUJ010000042">
    <property type="protein sequence ID" value="CAB4603771.1"/>
    <property type="molecule type" value="Genomic_DNA"/>
</dbReference>
<gene>
    <name evidence="2" type="ORF">UFOPK1811_00996</name>
</gene>
<proteinExistence type="predicted"/>
<sequence>MKRLVIALLCAAMMTSVVLPSRAASLDGTYNSVMQVVPPSIPSYGLVIDESLTGGSSTVVSRITASSLKNPVARNKVCRSVSDPHCADMDGLSVQLVLPPCSDAASRMCVEGLEVGTNGSALTKATLDHSVASTPTPADSTIGLAAGGSPSLWKIPSVIHAGGSDTYGVLVSVSYFQGIKVPSKLTLQTLSASVVPVAMTPQYGNVAEVKEVVETFGPDKGLINYSVGMKDGATGPRVENLKCLWTELALCAQISSFAKESNVALTLRLNTDLTGWLFGRMKDVNVSTTQLDSKNNTLRVEAKPVDVVAAIGWVPKSEIAKNPLVESFQKSIYNPGDGNYERVLAQPSSAWSGANSSAGGFAGFTAYEPFLKPSQSQGERWLISSMTLGLVFGAQSSTGNNASCLANTGKVLGIVTTNSMIYSPGPPELKDGALSYKVAGLHKDFNGEVFKGTYDLAMRSETARCIYGFSNAPIRASVSVLSSDGSTNDIASELVTEKNGWMTLSAKNFTFSSPTIRIKLSQSEKISPSEPAAQAKSEPAAQANNNSAKFKVIVCTKGKTIKKVSGTNPKCPSGFKKK</sequence>
<evidence type="ECO:0000256" key="1">
    <source>
        <dbReference type="SAM" id="MobiDB-lite"/>
    </source>
</evidence>
<name>A0A6J6GR83_9ZZZZ</name>
<feature type="region of interest" description="Disordered" evidence="1">
    <location>
        <begin position="522"/>
        <end position="543"/>
    </location>
</feature>